<reference evidence="3 4" key="1">
    <citation type="submission" date="2019-06" db="EMBL/GenBank/DDBJ databases">
        <title>Sorghum-associated microbial communities from plants grown in Nebraska, USA.</title>
        <authorList>
            <person name="Schachtman D."/>
        </authorList>
    </citation>
    <scope>NUCLEOTIDE SEQUENCE [LARGE SCALE GENOMIC DNA]</scope>
    <source>
        <strain evidence="3 4">1225</strain>
    </source>
</reference>
<dbReference type="Gene3D" id="3.40.1000.10">
    <property type="entry name" value="Mog1/PsbP, alpha/beta/alpha sandwich"/>
    <property type="match status" value="1"/>
</dbReference>
<feature type="chain" id="PRO_5022224904" description="Histidine kinase" evidence="2">
    <location>
        <begin position="22"/>
        <end position="165"/>
    </location>
</feature>
<dbReference type="Proteomes" id="UP000320653">
    <property type="component" value="Unassembled WGS sequence"/>
</dbReference>
<dbReference type="AlphaFoldDB" id="A0A561R1X5"/>
<evidence type="ECO:0000313" key="4">
    <source>
        <dbReference type="Proteomes" id="UP000320653"/>
    </source>
</evidence>
<organism evidence="3 4">
    <name type="scientific">Neorhizobium alkalisoli</name>
    <dbReference type="NCBI Taxonomy" id="528178"/>
    <lineage>
        <taxon>Bacteria</taxon>
        <taxon>Pseudomonadati</taxon>
        <taxon>Pseudomonadota</taxon>
        <taxon>Alphaproteobacteria</taxon>
        <taxon>Hyphomicrobiales</taxon>
        <taxon>Rhizobiaceae</taxon>
        <taxon>Rhizobium/Agrobacterium group</taxon>
        <taxon>Neorhizobium</taxon>
    </lineage>
</organism>
<dbReference type="OrthoDB" id="8288922at2"/>
<keyword evidence="4" id="KW-1185">Reference proteome</keyword>
<dbReference type="RefSeq" id="WP_145634235.1">
    <property type="nucleotide sequence ID" value="NZ_VIWP01000002.1"/>
</dbReference>
<evidence type="ECO:0000313" key="3">
    <source>
        <dbReference type="EMBL" id="TWF56563.1"/>
    </source>
</evidence>
<feature type="region of interest" description="Disordered" evidence="1">
    <location>
        <begin position="90"/>
        <end position="112"/>
    </location>
</feature>
<gene>
    <name evidence="3" type="ORF">FHW37_102195</name>
</gene>
<evidence type="ECO:0000256" key="2">
    <source>
        <dbReference type="SAM" id="SignalP"/>
    </source>
</evidence>
<feature type="signal peptide" evidence="2">
    <location>
        <begin position="1"/>
        <end position="21"/>
    </location>
</feature>
<comment type="caution">
    <text evidence="3">The sequence shown here is derived from an EMBL/GenBank/DDBJ whole genome shotgun (WGS) entry which is preliminary data.</text>
</comment>
<evidence type="ECO:0000256" key="1">
    <source>
        <dbReference type="SAM" id="MobiDB-lite"/>
    </source>
</evidence>
<protein>
    <recommendedName>
        <fullName evidence="5">Histidine kinase</fullName>
    </recommendedName>
</protein>
<evidence type="ECO:0008006" key="5">
    <source>
        <dbReference type="Google" id="ProtNLM"/>
    </source>
</evidence>
<dbReference type="EMBL" id="VIWP01000002">
    <property type="protein sequence ID" value="TWF56563.1"/>
    <property type="molecule type" value="Genomic_DNA"/>
</dbReference>
<keyword evidence="2" id="KW-0732">Signal</keyword>
<proteinExistence type="predicted"/>
<sequence length="165" mass="17802">MKKMLAAAALATMLIPCVSFAETLKFPSEKPIAQITIPDSWGPEETETGIQATSDDSAIYLSIDIADEKTSDKVISDAIDFLQQNGVSIDEKSQKESDDTVNGMKMSNLDWSGKDKDGPVNIGLSFLSPKPGKLLVITYWGTKGEQEKHGPELLAIIQSLKSAGK</sequence>
<accession>A0A561R1X5</accession>
<name>A0A561R1X5_9HYPH</name>